<protein>
    <submittedName>
        <fullName evidence="2">ABC transporter family protein</fullName>
    </submittedName>
</protein>
<gene>
    <name evidence="2" type="ORF">TPC1_14421</name>
</gene>
<organism evidence="2">
    <name type="scientific">Trepomonas sp. PC1</name>
    <dbReference type="NCBI Taxonomy" id="1076344"/>
    <lineage>
        <taxon>Eukaryota</taxon>
        <taxon>Metamonada</taxon>
        <taxon>Diplomonadida</taxon>
        <taxon>Hexamitidae</taxon>
        <taxon>Hexamitinae</taxon>
        <taxon>Trepomonas</taxon>
    </lineage>
</organism>
<dbReference type="InterPro" id="IPR003439">
    <property type="entry name" value="ABC_transporter-like_ATP-bd"/>
</dbReference>
<dbReference type="Pfam" id="PF00005">
    <property type="entry name" value="ABC_tran"/>
    <property type="match status" value="1"/>
</dbReference>
<accession>A0A146KAP0</accession>
<feature type="non-terminal residue" evidence="2">
    <location>
        <position position="1"/>
    </location>
</feature>
<reference evidence="2" key="1">
    <citation type="submission" date="2015-07" db="EMBL/GenBank/DDBJ databases">
        <title>Adaptation to a free-living lifestyle via gene acquisitions in the diplomonad Trepomonas sp. PC1.</title>
        <authorList>
            <person name="Xu F."/>
            <person name="Jerlstrom-Hultqvist J."/>
            <person name="Kolisko M."/>
            <person name="Simpson A.G.B."/>
            <person name="Roger A.J."/>
            <person name="Svard S.G."/>
            <person name="Andersson J.O."/>
        </authorList>
    </citation>
    <scope>NUCLEOTIDE SEQUENCE</scope>
    <source>
        <strain evidence="2">PC1</strain>
    </source>
</reference>
<dbReference type="InterPro" id="IPR027417">
    <property type="entry name" value="P-loop_NTPase"/>
</dbReference>
<sequence>TGLLSWREKLLKQLSGGMQRRISIAAAMISSRSKLLIFDEPTTGLDPQTKRVIWSMIKDVSRSTRKTPIIVGNSLKNAKFHRIDEKKPGIIITSHDMN</sequence>
<feature type="domain" description="ABC transporter" evidence="1">
    <location>
        <begin position="8"/>
        <end position="43"/>
    </location>
</feature>
<evidence type="ECO:0000313" key="2">
    <source>
        <dbReference type="EMBL" id="JAP93338.1"/>
    </source>
</evidence>
<evidence type="ECO:0000259" key="1">
    <source>
        <dbReference type="Pfam" id="PF00005"/>
    </source>
</evidence>
<dbReference type="GO" id="GO:0016887">
    <property type="term" value="F:ATP hydrolysis activity"/>
    <property type="evidence" value="ECO:0007669"/>
    <property type="project" value="InterPro"/>
</dbReference>
<dbReference type="PANTHER" id="PTHR43038">
    <property type="entry name" value="ATP-BINDING CASSETTE, SUB-FAMILY H, MEMBER 1"/>
    <property type="match status" value="1"/>
</dbReference>
<dbReference type="EMBL" id="GDID01003268">
    <property type="protein sequence ID" value="JAP93338.1"/>
    <property type="molecule type" value="Transcribed_RNA"/>
</dbReference>
<feature type="non-terminal residue" evidence="2">
    <location>
        <position position="98"/>
    </location>
</feature>
<dbReference type="PANTHER" id="PTHR43038:SF8">
    <property type="entry name" value="ABC-TYPE MULTIDRUG TRANSPORT SYSTEM, ATPASE COMPONENT"/>
    <property type="match status" value="1"/>
</dbReference>
<dbReference type="GO" id="GO:0005524">
    <property type="term" value="F:ATP binding"/>
    <property type="evidence" value="ECO:0007669"/>
    <property type="project" value="InterPro"/>
</dbReference>
<dbReference type="SUPFAM" id="SSF52540">
    <property type="entry name" value="P-loop containing nucleoside triphosphate hydrolases"/>
    <property type="match status" value="1"/>
</dbReference>
<dbReference type="AlphaFoldDB" id="A0A146KAP0"/>
<proteinExistence type="predicted"/>
<name>A0A146KAP0_9EUKA</name>
<dbReference type="Gene3D" id="3.40.50.300">
    <property type="entry name" value="P-loop containing nucleotide triphosphate hydrolases"/>
    <property type="match status" value="1"/>
</dbReference>